<dbReference type="PANTHER" id="PTHR43735:SF3">
    <property type="entry name" value="FERROPTOSIS SUPPRESSOR PROTEIN 1"/>
    <property type="match status" value="1"/>
</dbReference>
<dbReference type="Proteomes" id="UP001443914">
    <property type="component" value="Unassembled WGS sequence"/>
</dbReference>
<keyword evidence="3" id="KW-0274">FAD</keyword>
<dbReference type="GO" id="GO:0005737">
    <property type="term" value="C:cytoplasm"/>
    <property type="evidence" value="ECO:0007669"/>
    <property type="project" value="TreeGrafter"/>
</dbReference>
<accession>A0AAW1LNL2</accession>
<comment type="similarity">
    <text evidence="1">Belongs to the FAD-dependent oxidoreductase family.</text>
</comment>
<evidence type="ECO:0000256" key="2">
    <source>
        <dbReference type="ARBA" id="ARBA00022630"/>
    </source>
</evidence>
<dbReference type="Pfam" id="PF07992">
    <property type="entry name" value="Pyr_redox_2"/>
    <property type="match status" value="1"/>
</dbReference>
<dbReference type="Gene3D" id="3.50.50.100">
    <property type="match status" value="1"/>
</dbReference>
<dbReference type="InterPro" id="IPR036188">
    <property type="entry name" value="FAD/NAD-bd_sf"/>
</dbReference>
<organism evidence="7 8">
    <name type="scientific">Saponaria officinalis</name>
    <name type="common">Common soapwort</name>
    <name type="synonym">Lychnis saponaria</name>
    <dbReference type="NCBI Taxonomy" id="3572"/>
    <lineage>
        <taxon>Eukaryota</taxon>
        <taxon>Viridiplantae</taxon>
        <taxon>Streptophyta</taxon>
        <taxon>Embryophyta</taxon>
        <taxon>Tracheophyta</taxon>
        <taxon>Spermatophyta</taxon>
        <taxon>Magnoliopsida</taxon>
        <taxon>eudicotyledons</taxon>
        <taxon>Gunneridae</taxon>
        <taxon>Pentapetalae</taxon>
        <taxon>Caryophyllales</taxon>
        <taxon>Caryophyllaceae</taxon>
        <taxon>Caryophylleae</taxon>
        <taxon>Saponaria</taxon>
    </lineage>
</organism>
<keyword evidence="2" id="KW-0285">Flavoprotein</keyword>
<dbReference type="PANTHER" id="PTHR43735">
    <property type="entry name" value="APOPTOSIS-INDUCING FACTOR 1"/>
    <property type="match status" value="1"/>
</dbReference>
<proteinExistence type="inferred from homology"/>
<comment type="function">
    <text evidence="5">Putative FAD-dependent oxidoreductase.</text>
</comment>
<dbReference type="GO" id="GO:0050660">
    <property type="term" value="F:flavin adenine dinucleotide binding"/>
    <property type="evidence" value="ECO:0007669"/>
    <property type="project" value="TreeGrafter"/>
</dbReference>
<evidence type="ECO:0000256" key="4">
    <source>
        <dbReference type="ARBA" id="ARBA00023002"/>
    </source>
</evidence>
<dbReference type="GO" id="GO:0004174">
    <property type="term" value="F:electron-transferring-flavoprotein dehydrogenase activity"/>
    <property type="evidence" value="ECO:0007669"/>
    <property type="project" value="TreeGrafter"/>
</dbReference>
<reference evidence="7" key="1">
    <citation type="submission" date="2024-03" db="EMBL/GenBank/DDBJ databases">
        <title>WGS assembly of Saponaria officinalis var. Norfolk2.</title>
        <authorList>
            <person name="Jenkins J."/>
            <person name="Shu S."/>
            <person name="Grimwood J."/>
            <person name="Barry K."/>
            <person name="Goodstein D."/>
            <person name="Schmutz J."/>
            <person name="Leebens-Mack J."/>
            <person name="Osbourn A."/>
        </authorList>
    </citation>
    <scope>NUCLEOTIDE SEQUENCE [LARGE SCALE GENOMIC DNA]</scope>
    <source>
        <strain evidence="7">JIC</strain>
    </source>
</reference>
<evidence type="ECO:0000256" key="5">
    <source>
        <dbReference type="ARBA" id="ARBA00057036"/>
    </source>
</evidence>
<evidence type="ECO:0000313" key="7">
    <source>
        <dbReference type="EMBL" id="KAK9735125.1"/>
    </source>
</evidence>
<keyword evidence="4" id="KW-0560">Oxidoreductase</keyword>
<sequence>MERKNVMIVGGGMAGAALAKHLQNDVDVTLIDPKDYFEITWATLRSMVDLSFAERSLIYYKEFLPKVKLVTSLAKNITQTEVVTANGDRIPYDYLVLATGHVHTDPVIRHDSLLKYQATYDKIRSSRSILIIGGGPTGVELAGEIAIQFPDKKITLVNRGSRLLQFIGPKASQKALDWLTSKKVDVLLNQTVTTLDSSSDGVYKTSDGETIVADAYFNCTGKPLGSSWMKDAILKDSLDTQGTLKVDKYFKVMGHKNVFAIGDITNVPELKQGFLAMKHADITAKNIKILVKGGNEKKLGAYKAAQPMAFVSLGKKEGLAQISSFTISGCLPGLIKSKDLFVGKTRKTFGLKP</sequence>
<dbReference type="PRINTS" id="PR00469">
    <property type="entry name" value="PNDRDTASEII"/>
</dbReference>
<gene>
    <name evidence="7" type="ORF">RND81_04G185400</name>
</gene>
<dbReference type="FunFam" id="3.50.50.100:FF:000006">
    <property type="entry name" value="apoptosis-inducing factor 2"/>
    <property type="match status" value="1"/>
</dbReference>
<dbReference type="SUPFAM" id="SSF51905">
    <property type="entry name" value="FAD/NAD(P)-binding domain"/>
    <property type="match status" value="1"/>
</dbReference>
<comment type="caution">
    <text evidence="7">The sequence shown here is derived from an EMBL/GenBank/DDBJ whole genome shotgun (WGS) entry which is preliminary data.</text>
</comment>
<name>A0AAW1LNL2_SAPOF</name>
<feature type="domain" description="FAD/NAD(P)-binding" evidence="6">
    <location>
        <begin position="5"/>
        <end position="270"/>
    </location>
</feature>
<keyword evidence="8" id="KW-1185">Reference proteome</keyword>
<protein>
    <recommendedName>
        <fullName evidence="6">FAD/NAD(P)-binding domain-containing protein</fullName>
    </recommendedName>
</protein>
<dbReference type="InterPro" id="IPR023753">
    <property type="entry name" value="FAD/NAD-binding_dom"/>
</dbReference>
<evidence type="ECO:0000259" key="6">
    <source>
        <dbReference type="Pfam" id="PF07992"/>
    </source>
</evidence>
<evidence type="ECO:0000313" key="8">
    <source>
        <dbReference type="Proteomes" id="UP001443914"/>
    </source>
</evidence>
<dbReference type="PRINTS" id="PR00368">
    <property type="entry name" value="FADPNR"/>
</dbReference>
<evidence type="ECO:0000256" key="3">
    <source>
        <dbReference type="ARBA" id="ARBA00022827"/>
    </source>
</evidence>
<dbReference type="AlphaFoldDB" id="A0AAW1LNL2"/>
<evidence type="ECO:0000256" key="1">
    <source>
        <dbReference type="ARBA" id="ARBA00006442"/>
    </source>
</evidence>
<dbReference type="EMBL" id="JBDFQZ010000004">
    <property type="protein sequence ID" value="KAK9735125.1"/>
    <property type="molecule type" value="Genomic_DNA"/>
</dbReference>